<proteinExistence type="predicted"/>
<dbReference type="AlphaFoldDB" id="A0AAV8TVT8"/>
<name>A0AAV8TVT8_9ROSI</name>
<comment type="caution">
    <text evidence="2">The sequence shown here is derived from an EMBL/GenBank/DDBJ whole genome shotgun (WGS) entry which is preliminary data.</text>
</comment>
<reference evidence="2 3" key="1">
    <citation type="submission" date="2021-09" db="EMBL/GenBank/DDBJ databases">
        <title>Genomic insights and catalytic innovation underlie evolution of tropane alkaloids biosynthesis.</title>
        <authorList>
            <person name="Wang Y.-J."/>
            <person name="Tian T."/>
            <person name="Huang J.-P."/>
            <person name="Huang S.-X."/>
        </authorList>
    </citation>
    <scope>NUCLEOTIDE SEQUENCE [LARGE SCALE GENOMIC DNA]</scope>
    <source>
        <strain evidence="2">KIB-2018</strain>
        <tissue evidence="2">Leaf</tissue>
    </source>
</reference>
<accession>A0AAV8TVT8</accession>
<evidence type="ECO:0000256" key="1">
    <source>
        <dbReference type="SAM" id="MobiDB-lite"/>
    </source>
</evidence>
<protein>
    <submittedName>
        <fullName evidence="2">Uncharacterized protein</fullName>
    </submittedName>
</protein>
<organism evidence="2 3">
    <name type="scientific">Erythroxylum novogranatense</name>
    <dbReference type="NCBI Taxonomy" id="1862640"/>
    <lineage>
        <taxon>Eukaryota</taxon>
        <taxon>Viridiplantae</taxon>
        <taxon>Streptophyta</taxon>
        <taxon>Embryophyta</taxon>
        <taxon>Tracheophyta</taxon>
        <taxon>Spermatophyta</taxon>
        <taxon>Magnoliopsida</taxon>
        <taxon>eudicotyledons</taxon>
        <taxon>Gunneridae</taxon>
        <taxon>Pentapetalae</taxon>
        <taxon>rosids</taxon>
        <taxon>fabids</taxon>
        <taxon>Malpighiales</taxon>
        <taxon>Erythroxylaceae</taxon>
        <taxon>Erythroxylum</taxon>
    </lineage>
</organism>
<keyword evidence="3" id="KW-1185">Reference proteome</keyword>
<gene>
    <name evidence="2" type="ORF">K2173_012651</name>
</gene>
<evidence type="ECO:0000313" key="2">
    <source>
        <dbReference type="EMBL" id="KAJ8770243.1"/>
    </source>
</evidence>
<evidence type="ECO:0000313" key="3">
    <source>
        <dbReference type="Proteomes" id="UP001159364"/>
    </source>
</evidence>
<dbReference type="Proteomes" id="UP001159364">
    <property type="component" value="Linkage Group LG03"/>
</dbReference>
<sequence length="178" mass="19134">MDIIGYAKICIEVLKDTVPPDKLSIRRLDEAGELVCHSITLTYPWKPSVVVEKKWVLIGRRIQAGVLENQSPEPLTDKAQVSTPQQVTSAPDPEPTDGLKMISEIVGTGLVRDDPDGSESCPHGSLPLDIALVERLDQVELNSPSSASLNLQVEISSPITPPVVVVRSSPAPLATNAE</sequence>
<feature type="region of interest" description="Disordered" evidence="1">
    <location>
        <begin position="69"/>
        <end position="98"/>
    </location>
</feature>
<dbReference type="EMBL" id="JAIWQS010000003">
    <property type="protein sequence ID" value="KAJ8770243.1"/>
    <property type="molecule type" value="Genomic_DNA"/>
</dbReference>
<feature type="compositionally biased region" description="Polar residues" evidence="1">
    <location>
        <begin position="69"/>
        <end position="89"/>
    </location>
</feature>